<dbReference type="SMART" id="SM00220">
    <property type="entry name" value="S_TKc"/>
    <property type="match status" value="1"/>
</dbReference>
<evidence type="ECO:0000256" key="1">
    <source>
        <dbReference type="ARBA" id="ARBA00022741"/>
    </source>
</evidence>
<feature type="domain" description="Protein kinase" evidence="6">
    <location>
        <begin position="169"/>
        <end position="426"/>
    </location>
</feature>
<dbReference type="AlphaFoldDB" id="A0A1I8FUD2"/>
<dbReference type="Proteomes" id="UP000095280">
    <property type="component" value="Unplaced"/>
</dbReference>
<feature type="region of interest" description="Disordered" evidence="5">
    <location>
        <begin position="1"/>
        <end position="44"/>
    </location>
</feature>
<feature type="binding site" evidence="3">
    <location>
        <position position="198"/>
    </location>
    <ligand>
        <name>ATP</name>
        <dbReference type="ChEBI" id="CHEBI:30616"/>
    </ligand>
</feature>
<evidence type="ECO:0000256" key="5">
    <source>
        <dbReference type="SAM" id="MobiDB-lite"/>
    </source>
</evidence>
<organism evidence="7 8">
    <name type="scientific">Macrostomum lignano</name>
    <dbReference type="NCBI Taxonomy" id="282301"/>
    <lineage>
        <taxon>Eukaryota</taxon>
        <taxon>Metazoa</taxon>
        <taxon>Spiralia</taxon>
        <taxon>Lophotrochozoa</taxon>
        <taxon>Platyhelminthes</taxon>
        <taxon>Rhabditophora</taxon>
        <taxon>Macrostomorpha</taxon>
        <taxon>Macrostomida</taxon>
        <taxon>Macrostomidae</taxon>
        <taxon>Macrostomum</taxon>
    </lineage>
</organism>
<keyword evidence="7" id="KW-1185">Reference proteome</keyword>
<dbReference type="InterPro" id="IPR008271">
    <property type="entry name" value="Ser/Thr_kinase_AS"/>
</dbReference>
<dbReference type="Pfam" id="PF00069">
    <property type="entry name" value="Pkinase"/>
    <property type="match status" value="1"/>
</dbReference>
<dbReference type="WBParaSite" id="maker-unitig_9217-snap-gene-0.2-mRNA-1">
    <property type="protein sequence ID" value="maker-unitig_9217-snap-gene-0.2-mRNA-1"/>
    <property type="gene ID" value="maker-unitig_9217-snap-gene-0.2"/>
</dbReference>
<protein>
    <submittedName>
        <fullName evidence="8">Protein kinase domain-containing protein</fullName>
    </submittedName>
</protein>
<dbReference type="PROSITE" id="PS00107">
    <property type="entry name" value="PROTEIN_KINASE_ATP"/>
    <property type="match status" value="1"/>
</dbReference>
<dbReference type="PANTHER" id="PTHR24347">
    <property type="entry name" value="SERINE/THREONINE-PROTEIN KINASE"/>
    <property type="match status" value="1"/>
</dbReference>
<dbReference type="FunFam" id="1.10.510.10:FF:000571">
    <property type="entry name" value="Maternal embryonic leucine zipper kinase"/>
    <property type="match status" value="1"/>
</dbReference>
<keyword evidence="1 3" id="KW-0547">Nucleotide-binding</keyword>
<dbReference type="InterPro" id="IPR017441">
    <property type="entry name" value="Protein_kinase_ATP_BS"/>
</dbReference>
<evidence type="ECO:0000259" key="6">
    <source>
        <dbReference type="PROSITE" id="PS50011"/>
    </source>
</evidence>
<dbReference type="PROSITE" id="PS50011">
    <property type="entry name" value="PROTEIN_KINASE_DOM"/>
    <property type="match status" value="1"/>
</dbReference>
<feature type="compositionally biased region" description="Low complexity" evidence="5">
    <location>
        <begin position="1"/>
        <end position="21"/>
    </location>
</feature>
<feature type="compositionally biased region" description="Polar residues" evidence="5">
    <location>
        <begin position="22"/>
        <end position="39"/>
    </location>
</feature>
<keyword evidence="4" id="KW-0808">Transferase</keyword>
<evidence type="ECO:0000313" key="7">
    <source>
        <dbReference type="Proteomes" id="UP000095280"/>
    </source>
</evidence>
<sequence>MQIGQRRSSLTPPTLSTSSRRNGSCTGVATSGLTPSTAGRGTPGVEELAKRQAGTGTGRVAGEQRLDSSALQEGLAVGVGMRAELGEFRRAASGEQQLHRGVRSSPTVRRVLADAVAGGKAVTSGRIFNCPSQQLGRGSDAFRAHDVRNMNSDYWLYESIKDIRFEDVYDLGKELGKGGTSVVHECNRIGSSEKWAAKVIQKKVDKRIVTAEIGILLSVSHENIIRLKEVFETPNHFFMVLELVTGGELFDRIVSRGSYNEKDASQCIGQLLDGLRYLHERGIIHRDLKPENLLYEDEREEAKLKIAKLPDSDVHTRSVCGTPGYCAPEVLLRRGCGTAMDMWSVGVIAFILLGGYEPFYADNDSDMYRRILRAQYTFDQRWWSGISKNARDLIERLLALRHPWVGGLAAREDSLAEAQNKLREFNARRRLRAATDALLATRHFILAGMQRSQATQHQQEQQKPQSTAGAEMSSAAAEPAFTSIY</sequence>
<comment type="similarity">
    <text evidence="4">Belongs to the protein kinase superfamily.</text>
</comment>
<dbReference type="GO" id="GO:0004674">
    <property type="term" value="F:protein serine/threonine kinase activity"/>
    <property type="evidence" value="ECO:0007669"/>
    <property type="project" value="UniProtKB-KW"/>
</dbReference>
<dbReference type="PROSITE" id="PS00108">
    <property type="entry name" value="PROTEIN_KINASE_ST"/>
    <property type="match status" value="1"/>
</dbReference>
<reference evidence="8" key="1">
    <citation type="submission" date="2016-11" db="UniProtKB">
        <authorList>
            <consortium name="WormBaseParasite"/>
        </authorList>
    </citation>
    <scope>IDENTIFICATION</scope>
</reference>
<accession>A0A1I8FUD2</accession>
<dbReference type="InterPro" id="IPR011009">
    <property type="entry name" value="Kinase-like_dom_sf"/>
</dbReference>
<evidence type="ECO:0000256" key="2">
    <source>
        <dbReference type="ARBA" id="ARBA00022840"/>
    </source>
</evidence>
<dbReference type="SUPFAM" id="SSF56112">
    <property type="entry name" value="Protein kinase-like (PK-like)"/>
    <property type="match status" value="1"/>
</dbReference>
<evidence type="ECO:0000256" key="3">
    <source>
        <dbReference type="PROSITE-ProRule" id="PRU10141"/>
    </source>
</evidence>
<feature type="region of interest" description="Disordered" evidence="5">
    <location>
        <begin position="450"/>
        <end position="485"/>
    </location>
</feature>
<dbReference type="Gene3D" id="3.30.200.20">
    <property type="entry name" value="Phosphorylase Kinase, domain 1"/>
    <property type="match status" value="1"/>
</dbReference>
<evidence type="ECO:0000256" key="4">
    <source>
        <dbReference type="RuleBase" id="RU000304"/>
    </source>
</evidence>
<evidence type="ECO:0000313" key="8">
    <source>
        <dbReference type="WBParaSite" id="maker-unitig_9217-snap-gene-0.2-mRNA-1"/>
    </source>
</evidence>
<keyword evidence="4" id="KW-0418">Kinase</keyword>
<feature type="compositionally biased region" description="Polar residues" evidence="5">
    <location>
        <begin position="450"/>
        <end position="468"/>
    </location>
</feature>
<keyword evidence="4" id="KW-0723">Serine/threonine-protein kinase</keyword>
<dbReference type="GO" id="GO:0005524">
    <property type="term" value="F:ATP binding"/>
    <property type="evidence" value="ECO:0007669"/>
    <property type="project" value="UniProtKB-UniRule"/>
</dbReference>
<proteinExistence type="inferred from homology"/>
<dbReference type="Gene3D" id="1.10.510.10">
    <property type="entry name" value="Transferase(Phosphotransferase) domain 1"/>
    <property type="match status" value="1"/>
</dbReference>
<keyword evidence="2 3" id="KW-0067">ATP-binding</keyword>
<dbReference type="InterPro" id="IPR000719">
    <property type="entry name" value="Prot_kinase_dom"/>
</dbReference>
<name>A0A1I8FUD2_9PLAT</name>